<dbReference type="Pfam" id="PF08263">
    <property type="entry name" value="LRRNT_2"/>
    <property type="match status" value="1"/>
</dbReference>
<dbReference type="InterPro" id="IPR032675">
    <property type="entry name" value="LRR_dom_sf"/>
</dbReference>
<gene>
    <name evidence="15" type="primary">LOC116189766</name>
</gene>
<evidence type="ECO:0000256" key="6">
    <source>
        <dbReference type="ARBA" id="ARBA00022737"/>
    </source>
</evidence>
<reference evidence="15" key="2">
    <citation type="submission" date="2025-08" db="UniProtKB">
        <authorList>
            <consortium name="RefSeq"/>
        </authorList>
    </citation>
    <scope>IDENTIFICATION</scope>
    <source>
        <tissue evidence="15">Leaf</tissue>
    </source>
</reference>
<feature type="transmembrane region" description="Helical" evidence="11">
    <location>
        <begin position="968"/>
        <end position="993"/>
    </location>
</feature>
<sequence>MVSHKSFALVTQPSALLLILLEFCGSGRLSSACIEPERIGLIKLKAAFNLPNGSTFPWWRDDQGDCCRWEGVWCNNISMRVTMLLLNDTRDSRLGPWSLNASLFLPFEELEALDLGFNQLTGLSLSLSLSLSLFLCTLELVCVSVFVFGQDHSSKFVCYVFKYTSTRKYSISIATADCRGVSSFLYFLPLAAFTETLRLKRLQVLDLRTNELTEVPSLHELPSLNALYLQFNYRLKNLSRLEGLKLEAVDVSFNHLAGDSLSAIWSMTSLKALSIAGNQLGDSIFQGLCQLKGLEELDASYNEFVSSIPPCIQNMTSLYALDLHRNHFGGNIPSSLFTNLKSLQYLSLSGNAFEGSFSLAALTNNSRLEVFDLANNYHRLNITTEDPLYAPSAQLKILRLSDCALNEPRGVFPTFLRDQHELRLLDLSHNNMSGAFPSWLLENNTKLEALKLSNNAFSGSFSFNSSTTSNVDIQLIDVSSNFIDGELPVSIGSSFPNSAFINMSRNLIHGGIPSSLGDMRLLSLLDLSNNDFIGELPESLLCKCQRLEVLKLSKNNLRGEVLPRMANLTKLRTLSLENNQFSGVISPGLLNSPGLHILDVSSNFLSGTVPSWIGDFESLENLMLTDNSLEGPLPLSFCKLNLKLFCIAANGFGPTIPTCANVSRLLHLSLGSNHLTGPFPQFLSDASSIVTLDLRNNGYSGKIPTWIGSFPNLQALLLKGNNFEGLIPRELCQLKNMSIMDLSNNSLSGPIPSCLNNMDFGNLRVLGAFRTLSISTASAYMIYKFNSKVSFFVENAVETAYTDDQLVEVKFISKSRLESYRGNILEYMSGLDLSCNNLTGSIPQEIGYMINLLILNLSNNHLMGPIPSTFSGLKQIESLDLSYNRLTGKIPPQLTELSFLSIFTVAHNNLSGQTPERKNQFATFDERSYEGNIFLCGPPLESCNTSGQSPLTPPIPDQKEDYAFRDAFTWSFAGSYVIAFLGTVAFLFMLNFFR</sequence>
<evidence type="ECO:0000256" key="8">
    <source>
        <dbReference type="ARBA" id="ARBA00023136"/>
    </source>
</evidence>
<evidence type="ECO:0000256" key="4">
    <source>
        <dbReference type="ARBA" id="ARBA00022692"/>
    </source>
</evidence>
<evidence type="ECO:0000259" key="13">
    <source>
        <dbReference type="Pfam" id="PF08263"/>
    </source>
</evidence>
<evidence type="ECO:0000256" key="12">
    <source>
        <dbReference type="SAM" id="SignalP"/>
    </source>
</evidence>
<keyword evidence="14" id="KW-1185">Reference proteome</keyword>
<name>A0A6P8BWJ1_PUNGR</name>
<evidence type="ECO:0000313" key="14">
    <source>
        <dbReference type="Proteomes" id="UP000515151"/>
    </source>
</evidence>
<dbReference type="PANTHER" id="PTHR48062">
    <property type="entry name" value="RECEPTOR-LIKE PROTEIN 14"/>
    <property type="match status" value="1"/>
</dbReference>
<keyword evidence="4 11" id="KW-0812">Transmembrane</keyword>
<reference evidence="14" key="1">
    <citation type="journal article" date="2020" name="Plant Biotechnol. J.">
        <title>The pomegranate (Punica granatum L.) draft genome dissects genetic divergence between soft- and hard-seeded cultivars.</title>
        <authorList>
            <person name="Luo X."/>
            <person name="Li H."/>
            <person name="Wu Z."/>
            <person name="Yao W."/>
            <person name="Zhao P."/>
            <person name="Cao D."/>
            <person name="Yu H."/>
            <person name="Li K."/>
            <person name="Poudel K."/>
            <person name="Zhao D."/>
            <person name="Zhang F."/>
            <person name="Xia X."/>
            <person name="Chen L."/>
            <person name="Wang Q."/>
            <person name="Jing D."/>
            <person name="Cao S."/>
        </authorList>
    </citation>
    <scope>NUCLEOTIDE SEQUENCE [LARGE SCALE GENOMIC DNA]</scope>
    <source>
        <strain evidence="14">cv. Tunisia</strain>
    </source>
</reference>
<keyword evidence="8 11" id="KW-0472">Membrane</keyword>
<protein>
    <submittedName>
        <fullName evidence="15">Receptor like protein 21-like isoform X1</fullName>
    </submittedName>
</protein>
<comment type="similarity">
    <text evidence="2">Belongs to the RLP family.</text>
</comment>
<accession>A0A6P8BWJ1</accession>
<keyword evidence="7 11" id="KW-1133">Transmembrane helix</keyword>
<dbReference type="InterPro" id="IPR003591">
    <property type="entry name" value="Leu-rich_rpt_typical-subtyp"/>
</dbReference>
<dbReference type="AlphaFoldDB" id="A0A6P8BWJ1"/>
<dbReference type="Pfam" id="PF13855">
    <property type="entry name" value="LRR_8"/>
    <property type="match status" value="1"/>
</dbReference>
<evidence type="ECO:0000256" key="2">
    <source>
        <dbReference type="ARBA" id="ARBA00009592"/>
    </source>
</evidence>
<evidence type="ECO:0000256" key="1">
    <source>
        <dbReference type="ARBA" id="ARBA00004251"/>
    </source>
</evidence>
<evidence type="ECO:0000256" key="5">
    <source>
        <dbReference type="ARBA" id="ARBA00022729"/>
    </source>
</evidence>
<dbReference type="Pfam" id="PF13516">
    <property type="entry name" value="LRR_6"/>
    <property type="match status" value="1"/>
</dbReference>
<dbReference type="OrthoDB" id="4691307at2759"/>
<dbReference type="FunFam" id="3.80.10.10:FF:000111">
    <property type="entry name" value="LRR receptor-like serine/threonine-protein kinase ERECTA"/>
    <property type="match status" value="1"/>
</dbReference>
<dbReference type="PRINTS" id="PR00019">
    <property type="entry name" value="LEURICHRPT"/>
</dbReference>
<proteinExistence type="inferred from homology"/>
<keyword evidence="9" id="KW-0675">Receptor</keyword>
<keyword evidence="6" id="KW-0677">Repeat</keyword>
<dbReference type="SUPFAM" id="SSF52058">
    <property type="entry name" value="L domain-like"/>
    <property type="match status" value="2"/>
</dbReference>
<keyword evidence="5 12" id="KW-0732">Signal</keyword>
<evidence type="ECO:0000256" key="3">
    <source>
        <dbReference type="ARBA" id="ARBA00022614"/>
    </source>
</evidence>
<dbReference type="Proteomes" id="UP000515151">
    <property type="component" value="Unplaced"/>
</dbReference>
<feature type="chain" id="PRO_5027650865" evidence="12">
    <location>
        <begin position="32"/>
        <end position="994"/>
    </location>
</feature>
<dbReference type="GO" id="GO:0005886">
    <property type="term" value="C:plasma membrane"/>
    <property type="evidence" value="ECO:0007669"/>
    <property type="project" value="UniProtKB-SubCell"/>
</dbReference>
<feature type="domain" description="Leucine-rich repeat-containing N-terminal plant-type" evidence="13">
    <location>
        <begin position="37"/>
        <end position="75"/>
    </location>
</feature>
<dbReference type="GO" id="GO:0009791">
    <property type="term" value="P:post-embryonic development"/>
    <property type="evidence" value="ECO:0007669"/>
    <property type="project" value="UniProtKB-ARBA"/>
</dbReference>
<keyword evidence="3" id="KW-0433">Leucine-rich repeat</keyword>
<evidence type="ECO:0000256" key="9">
    <source>
        <dbReference type="ARBA" id="ARBA00023170"/>
    </source>
</evidence>
<dbReference type="PROSITE" id="PS51450">
    <property type="entry name" value="LRR"/>
    <property type="match status" value="1"/>
</dbReference>
<dbReference type="RefSeq" id="XP_031375352.1">
    <property type="nucleotide sequence ID" value="XM_031519492.1"/>
</dbReference>
<dbReference type="InterPro" id="IPR013210">
    <property type="entry name" value="LRR_N_plant-typ"/>
</dbReference>
<comment type="subcellular location">
    <subcellularLocation>
        <location evidence="1">Cell membrane</location>
        <topology evidence="1">Single-pass type I membrane protein</topology>
    </subcellularLocation>
</comment>
<evidence type="ECO:0000256" key="11">
    <source>
        <dbReference type="SAM" id="Phobius"/>
    </source>
</evidence>
<dbReference type="InterPro" id="IPR001611">
    <property type="entry name" value="Leu-rich_rpt"/>
</dbReference>
<evidence type="ECO:0000313" key="15">
    <source>
        <dbReference type="RefSeq" id="XP_031375352.1"/>
    </source>
</evidence>
<dbReference type="InterPro" id="IPR051502">
    <property type="entry name" value="RLP_Defense_Trigger"/>
</dbReference>
<dbReference type="FunFam" id="3.80.10.10:FF:000233">
    <property type="entry name" value="Leucine-rich repeat receptor-like protein kinase TDR"/>
    <property type="match status" value="1"/>
</dbReference>
<dbReference type="Pfam" id="PF00560">
    <property type="entry name" value="LRR_1"/>
    <property type="match status" value="7"/>
</dbReference>
<dbReference type="SUPFAM" id="SSF52047">
    <property type="entry name" value="RNI-like"/>
    <property type="match status" value="1"/>
</dbReference>
<dbReference type="Gene3D" id="3.80.10.10">
    <property type="entry name" value="Ribonuclease Inhibitor"/>
    <property type="match status" value="3"/>
</dbReference>
<feature type="signal peptide" evidence="12">
    <location>
        <begin position="1"/>
        <end position="31"/>
    </location>
</feature>
<dbReference type="SMART" id="SM00369">
    <property type="entry name" value="LRR_TYP"/>
    <property type="match status" value="10"/>
</dbReference>
<dbReference type="GeneID" id="116189766"/>
<evidence type="ECO:0000256" key="7">
    <source>
        <dbReference type="ARBA" id="ARBA00022989"/>
    </source>
</evidence>
<dbReference type="PANTHER" id="PTHR48062:SF21">
    <property type="entry name" value="RECEPTOR-LIKE PROTEIN 12"/>
    <property type="match status" value="1"/>
</dbReference>
<organism evidence="14 15">
    <name type="scientific">Punica granatum</name>
    <name type="common">Pomegranate</name>
    <dbReference type="NCBI Taxonomy" id="22663"/>
    <lineage>
        <taxon>Eukaryota</taxon>
        <taxon>Viridiplantae</taxon>
        <taxon>Streptophyta</taxon>
        <taxon>Embryophyta</taxon>
        <taxon>Tracheophyta</taxon>
        <taxon>Spermatophyta</taxon>
        <taxon>Magnoliopsida</taxon>
        <taxon>eudicotyledons</taxon>
        <taxon>Gunneridae</taxon>
        <taxon>Pentapetalae</taxon>
        <taxon>rosids</taxon>
        <taxon>malvids</taxon>
        <taxon>Myrtales</taxon>
        <taxon>Lythraceae</taxon>
        <taxon>Punica</taxon>
    </lineage>
</organism>
<keyword evidence="10" id="KW-0325">Glycoprotein</keyword>
<evidence type="ECO:0000256" key="10">
    <source>
        <dbReference type="ARBA" id="ARBA00023180"/>
    </source>
</evidence>